<dbReference type="InterPro" id="IPR005638">
    <property type="entry name" value="Pest_crys_dom-III"/>
</dbReference>
<gene>
    <name evidence="8" type="ORF">IK5_02865</name>
</gene>
<dbReference type="InterPro" id="IPR041587">
    <property type="entry name" value="Cry_V"/>
</dbReference>
<protein>
    <recommendedName>
        <fullName evidence="5">Crystaline entomocidal protoxin</fullName>
    </recommendedName>
</protein>
<evidence type="ECO:0000256" key="4">
    <source>
        <dbReference type="ARBA" id="ARBA00023026"/>
    </source>
</evidence>
<evidence type="ECO:0000256" key="1">
    <source>
        <dbReference type="ARBA" id="ARBA00007819"/>
    </source>
</evidence>
<organism evidence="8 9">
    <name type="scientific">Bacillus cereus VD154</name>
    <dbReference type="NCBI Taxonomy" id="1053238"/>
    <lineage>
        <taxon>Bacteria</taxon>
        <taxon>Bacillati</taxon>
        <taxon>Bacillota</taxon>
        <taxon>Bacilli</taxon>
        <taxon>Bacillales</taxon>
        <taxon>Bacillaceae</taxon>
        <taxon>Bacillus</taxon>
        <taxon>Bacillus cereus group</taxon>
    </lineage>
</organism>
<dbReference type="SUPFAM" id="SSF49785">
    <property type="entry name" value="Galactose-binding domain-like"/>
    <property type="match status" value="1"/>
</dbReference>
<dbReference type="GO" id="GO:0090729">
    <property type="term" value="F:toxin activity"/>
    <property type="evidence" value="ECO:0007669"/>
    <property type="project" value="UniProtKB-KW"/>
</dbReference>
<dbReference type="SMR" id="A0A9W5P2H5"/>
<dbReference type="InterPro" id="IPR008979">
    <property type="entry name" value="Galactose-bd-like_sf"/>
</dbReference>
<keyword evidence="4" id="KW-0843">Virulence</keyword>
<accession>A0A9W5P2H5</accession>
<evidence type="ECO:0000256" key="3">
    <source>
        <dbReference type="ARBA" id="ARBA00022969"/>
    </source>
</evidence>
<dbReference type="Gene3D" id="2.60.120.260">
    <property type="entry name" value="Galactose-binding domain-like"/>
    <property type="match status" value="1"/>
</dbReference>
<feature type="domain" description="Pesticidal crystal protein Cry" evidence="7">
    <location>
        <begin position="914"/>
        <end position="1063"/>
    </location>
</feature>
<dbReference type="Gene3D" id="1.20.190.10">
    <property type="entry name" value="Pesticidal crystal protein, N-terminal domain"/>
    <property type="match status" value="1"/>
</dbReference>
<evidence type="ECO:0000313" key="8">
    <source>
        <dbReference type="EMBL" id="EJR71967.1"/>
    </source>
</evidence>
<keyword evidence="3" id="KW-0749">Sporulation</keyword>
<evidence type="ECO:0000259" key="6">
    <source>
        <dbReference type="Pfam" id="PF03944"/>
    </source>
</evidence>
<feature type="domain" description="Pesticidal crystal protein" evidence="6">
    <location>
        <begin position="574"/>
        <end position="728"/>
    </location>
</feature>
<dbReference type="Proteomes" id="UP000006967">
    <property type="component" value="Unassembled WGS sequence"/>
</dbReference>
<dbReference type="Gene3D" id="2.100.10.40">
    <property type="match status" value="1"/>
</dbReference>
<comment type="similarity">
    <text evidence="1">Belongs to the delta endotoxin family.</text>
</comment>
<dbReference type="EMBL" id="AHFG01000030">
    <property type="protein sequence ID" value="EJR71967.1"/>
    <property type="molecule type" value="Genomic_DNA"/>
</dbReference>
<evidence type="ECO:0000256" key="5">
    <source>
        <dbReference type="ARBA" id="ARBA00029653"/>
    </source>
</evidence>
<proteinExistence type="inferred from homology"/>
<keyword evidence="2" id="KW-0800">Toxin</keyword>
<name>A0A9W5P2H5_BACCE</name>
<dbReference type="RefSeq" id="WP_000212705.1">
    <property type="nucleotide sequence ID" value="NZ_JH791881.1"/>
</dbReference>
<comment type="caution">
    <text evidence="8">The sequence shown here is derived from an EMBL/GenBank/DDBJ whole genome shotgun (WGS) entry which is preliminary data.</text>
</comment>
<dbReference type="SUPFAM" id="SSF56849">
    <property type="entry name" value="delta-Endotoxin (insectocide), N-terminal domain"/>
    <property type="match status" value="1"/>
</dbReference>
<dbReference type="InterPro" id="IPR036716">
    <property type="entry name" value="Pest_crys_N_sf"/>
</dbReference>
<reference evidence="8 9" key="1">
    <citation type="submission" date="2012-04" db="EMBL/GenBank/DDBJ databases">
        <title>The Genome Sequence of Bacillus cereus VD154.</title>
        <authorList>
            <consortium name="The Broad Institute Genome Sequencing Platform"/>
            <consortium name="The Broad Institute Genome Sequencing Center for Infectious Disease"/>
            <person name="Feldgarden M."/>
            <person name="Van der Auwera G.A."/>
            <person name="Mahillon J."/>
            <person name="Duprez V."/>
            <person name="Timmery S."/>
            <person name="Mattelet C."/>
            <person name="Dierick K."/>
            <person name="Sun M."/>
            <person name="Yu Z."/>
            <person name="Zhu L."/>
            <person name="Hu X."/>
            <person name="Shank E.B."/>
            <person name="Swiecicka I."/>
            <person name="Hansen B.M."/>
            <person name="Andrup L."/>
            <person name="Young S.K."/>
            <person name="Zeng Q."/>
            <person name="Gargeya S."/>
            <person name="Fitzgerald M."/>
            <person name="Haas B."/>
            <person name="Abouelleil A."/>
            <person name="Alvarado L."/>
            <person name="Arachchi H.M."/>
            <person name="Berlin A."/>
            <person name="Chapman S.B."/>
            <person name="Goldberg J."/>
            <person name="Griggs A."/>
            <person name="Gujja S."/>
            <person name="Hansen M."/>
            <person name="Howarth C."/>
            <person name="Imamovic A."/>
            <person name="Larimer J."/>
            <person name="McCowen C."/>
            <person name="Montmayeur A."/>
            <person name="Murphy C."/>
            <person name="Neiman D."/>
            <person name="Pearson M."/>
            <person name="Priest M."/>
            <person name="Roberts A."/>
            <person name="Saif S."/>
            <person name="Shea T."/>
            <person name="Sisk P."/>
            <person name="Sykes S."/>
            <person name="Wortman J."/>
            <person name="Nusbaum C."/>
            <person name="Birren B."/>
        </authorList>
    </citation>
    <scope>NUCLEOTIDE SEQUENCE [LARGE SCALE GENOMIC DNA]</scope>
    <source>
        <strain evidence="8 9">VD154</strain>
    </source>
</reference>
<evidence type="ECO:0000313" key="9">
    <source>
        <dbReference type="Proteomes" id="UP000006967"/>
    </source>
</evidence>
<evidence type="ECO:0000256" key="2">
    <source>
        <dbReference type="ARBA" id="ARBA00022656"/>
    </source>
</evidence>
<dbReference type="GO" id="GO:0030435">
    <property type="term" value="P:sporulation resulting in formation of a cellular spore"/>
    <property type="evidence" value="ECO:0007669"/>
    <property type="project" value="UniProtKB-KW"/>
</dbReference>
<sequence>MATLNNMFSVPYNVLALPIIPNSILTFEDNRKKIEEGIKEFEKTGRIKPLKDLIELIFKGYSDDESSYAALVQTMLVVIPLAFPELAPVLPIIGVVINFVFPGLKGSAKSTYTMITEMVDKAINQSFTAQITNILTNNITGIQNNIQSVYDAMSNAIGTNDTIHNFIRNNDTTPCSQNNQPACPCPPNNQCLQKVVDEYTKAIANIDLIIPQFHDPLTGVISDLATANMYILPLYAQTVNLKLILRQSFIEFMEKYKYDEKETVFQAFINADIPEQIKKLRQDIITYTKDIYMQFEAHAPYPTYNSKKQLNDYIRYTRIIQVYCLDLVAMWPTLDRVNYALPVQQNMTRIIFGDLIGPVETVPQVPRQNSDNFHFNLSDVYRNPLPNNDIFNYRYGGLQISKAQFMTYYKKFGAFSTHDEYYYVDGHRLSFNTSDKKTIEINAHQNSHDTIEKDVIDQLGGYVTRMNMVSQEIGSGSILGGNAIDRTALTTSTGDKDILAAGFNAINNGNYKTEGRGASHNQDVPNHKVQAIYPVQPNKYEYDDYGSEEKYGYLYTLIPMDVSFIPQLNAEDVITTIPAEQAVKINGQSVIDTVNTNSLLEFVNGANAIKLSPGETAQYTMINPVNRSYQVRVRVATEGETQLDIIAPVDSNTLNLSNTKTTANDQNGILGKQGNYIVFPQPNIDTVTGTSLPPTENIMNFPVGTFDFTIVNSGNSDTILDRIEFVPIVTSNKIQQDFTISPGTSQVIWTGNSANTIDITIIDNVDTSGLFVQIFQKGKQLHGELTLIDPAHIQRTFSEKFDQIVLYNPGYNSSISGTVSGSVSSIPKKFELSSDLQNITNQVNNLFASSEHDTLATDVSDYDIEEVILKVDALSDEVFGKEKKALRKLVNQAKRLSKARNLLLGGSFDNLDAWYRGRNVVTVSDHELFKSDHILLPLPTTLYPSYLFQKVEESKLKANTRYTVSGFIAHAEDLEIVVSRYGQEIKKVVQVPYGEAFPLTSSGPICCRPRSRVNGKPADPHFFSYSIDVGALDVEANPGIELGFRIVEPTGMARVSNLEIREDRPLTANEIRKVQRAARDWKQKYDQERAEVRALIQPVLNQINALYENEDWNGAIRSGVSYHDLEAIVLPTLPKLNHWFMSDMLGEQGSILAQFQEALNRAYTQLEGSTILHNGHFTTDAANWTIEGDAHQVVLEDGRRVLRLPDWSSSLSQTIEIENFDPDKEYQLVFHGQGEGTVTLEHGEEGEYVETHPHKFANFTTSQRQGITFESNKVTVTISSEDGEFLADNIAIVEVPMFNKNQMVNENRGVNINSNTNMNSSNNSNNQ</sequence>
<dbReference type="Pfam" id="PF17997">
    <property type="entry name" value="Cry1Ac_D5"/>
    <property type="match status" value="1"/>
</dbReference>
<evidence type="ECO:0000259" key="7">
    <source>
        <dbReference type="Pfam" id="PF17997"/>
    </source>
</evidence>
<dbReference type="Pfam" id="PF03944">
    <property type="entry name" value="Endotoxin_C"/>
    <property type="match status" value="1"/>
</dbReference>